<dbReference type="EMBL" id="WTXG01000002">
    <property type="protein sequence ID" value="KAI0307250.1"/>
    <property type="molecule type" value="Genomic_DNA"/>
</dbReference>
<comment type="caution">
    <text evidence="7">The sequence shown here is derived from an EMBL/GenBank/DDBJ whole genome shotgun (WGS) entry which is preliminary data.</text>
</comment>
<dbReference type="Proteomes" id="UP001203297">
    <property type="component" value="Unassembled WGS sequence"/>
</dbReference>
<dbReference type="GO" id="GO:0005739">
    <property type="term" value="C:mitochondrion"/>
    <property type="evidence" value="ECO:0007669"/>
    <property type="project" value="TreeGrafter"/>
</dbReference>
<feature type="binding site" evidence="6">
    <location>
        <position position="95"/>
    </location>
    <ligand>
        <name>FAD</name>
        <dbReference type="ChEBI" id="CHEBI:57692"/>
    </ligand>
</feature>
<evidence type="ECO:0000256" key="3">
    <source>
        <dbReference type="ARBA" id="ARBA00022630"/>
    </source>
</evidence>
<dbReference type="Gene3D" id="3.40.50.80">
    <property type="entry name" value="Nucleotide-binding domain of ferredoxin-NADP reductase (FNR) module"/>
    <property type="match status" value="1"/>
</dbReference>
<evidence type="ECO:0000313" key="7">
    <source>
        <dbReference type="EMBL" id="KAI0307250.1"/>
    </source>
</evidence>
<reference evidence="7" key="1">
    <citation type="journal article" date="2022" name="New Phytol.">
        <title>Evolutionary transition to the ectomycorrhizal habit in the genomes of a hyperdiverse lineage of mushroom-forming fungi.</title>
        <authorList>
            <person name="Looney B."/>
            <person name="Miyauchi S."/>
            <person name="Morin E."/>
            <person name="Drula E."/>
            <person name="Courty P.E."/>
            <person name="Kohler A."/>
            <person name="Kuo A."/>
            <person name="LaButti K."/>
            <person name="Pangilinan J."/>
            <person name="Lipzen A."/>
            <person name="Riley R."/>
            <person name="Andreopoulos W."/>
            <person name="He G."/>
            <person name="Johnson J."/>
            <person name="Nolan M."/>
            <person name="Tritt A."/>
            <person name="Barry K.W."/>
            <person name="Grigoriev I.V."/>
            <person name="Nagy L.G."/>
            <person name="Hibbett D."/>
            <person name="Henrissat B."/>
            <person name="Matheny P.B."/>
            <person name="Labbe J."/>
            <person name="Martin F.M."/>
        </authorList>
    </citation>
    <scope>NUCLEOTIDE SEQUENCE</scope>
    <source>
        <strain evidence="7">BPL690</strain>
    </source>
</reference>
<evidence type="ECO:0000256" key="2">
    <source>
        <dbReference type="ARBA" id="ARBA00006105"/>
    </source>
</evidence>
<keyword evidence="5" id="KW-0560">Oxidoreductase</keyword>
<feature type="binding site" evidence="6">
    <location>
        <position position="94"/>
    </location>
    <ligand>
        <name>FAD</name>
        <dbReference type="ChEBI" id="CHEBI:57692"/>
    </ligand>
</feature>
<dbReference type="PANTHER" id="PTHR19370:SF189">
    <property type="entry name" value="CYTOCHROME C MITOCHONDRIAL IMPORT FACTOR CYC2"/>
    <property type="match status" value="1"/>
</dbReference>
<evidence type="ECO:0000256" key="5">
    <source>
        <dbReference type="ARBA" id="ARBA00023002"/>
    </source>
</evidence>
<evidence type="ECO:0000256" key="4">
    <source>
        <dbReference type="ARBA" id="ARBA00022827"/>
    </source>
</evidence>
<dbReference type="Gene3D" id="2.40.30.10">
    <property type="entry name" value="Translation factors"/>
    <property type="match status" value="1"/>
</dbReference>
<dbReference type="SUPFAM" id="SSF52343">
    <property type="entry name" value="Ferredoxin reductase-like, C-terminal NADP-linked domain"/>
    <property type="match status" value="1"/>
</dbReference>
<name>A0AAD4MBU8_9AGAM</name>
<sequence>MATGRRLFIATAATATATATYFLWPPSSSKSRVELSPNRFIPVTIADKSKVGPDLAILTLTLTTTTLTSSTPSFDFDPIWSIFIKDDDIQVERPYTPLNGWIKMNYPNGQVAKWLHSKKIGDTIQIRGPLKSSFLPSNSSNWDEVVMISGGTGFSPFHQLLFHHLLQQQKTSPNSTPRFTLLHASHTPAELPPLPFLQPLIDFAHVHPELLRLRLFVNRLSDVPAHDTVARHIQVGRIDKSSIARSLGISDPPPTWSSFMNDFWKKRQPTVNGEDIRMKKVLVLVCGPESMVAAIAGPYGKNYSQGRLDGVLAELGFRPGQVWKL</sequence>
<dbReference type="PANTHER" id="PTHR19370">
    <property type="entry name" value="NADH-CYTOCHROME B5 REDUCTASE"/>
    <property type="match status" value="1"/>
</dbReference>
<dbReference type="InterPro" id="IPR039261">
    <property type="entry name" value="FNR_nucleotide-bd"/>
</dbReference>
<feature type="binding site" evidence="6">
    <location>
        <position position="93"/>
    </location>
    <ligand>
        <name>FAD</name>
        <dbReference type="ChEBI" id="CHEBI:57692"/>
    </ligand>
</feature>
<keyword evidence="8" id="KW-1185">Reference proteome</keyword>
<feature type="binding site" evidence="6">
    <location>
        <position position="111"/>
    </location>
    <ligand>
        <name>FAD</name>
        <dbReference type="ChEBI" id="CHEBI:57692"/>
    </ligand>
</feature>
<proteinExistence type="inferred from homology"/>
<gene>
    <name evidence="7" type="ORF">B0F90DRAFT_1807897</name>
</gene>
<evidence type="ECO:0000313" key="8">
    <source>
        <dbReference type="Proteomes" id="UP001203297"/>
    </source>
</evidence>
<accession>A0AAD4MBU8</accession>
<dbReference type="SUPFAM" id="SSF63380">
    <property type="entry name" value="Riboflavin synthase domain-like"/>
    <property type="match status" value="1"/>
</dbReference>
<dbReference type="AlphaFoldDB" id="A0AAD4MBU8"/>
<dbReference type="GO" id="GO:0016491">
    <property type="term" value="F:oxidoreductase activity"/>
    <property type="evidence" value="ECO:0007669"/>
    <property type="project" value="UniProtKB-KW"/>
</dbReference>
<keyword evidence="4 6" id="KW-0274">FAD</keyword>
<dbReference type="InterPro" id="IPR001834">
    <property type="entry name" value="CBR-like"/>
</dbReference>
<dbReference type="InterPro" id="IPR017938">
    <property type="entry name" value="Riboflavin_synthase-like_b-brl"/>
</dbReference>
<evidence type="ECO:0000256" key="1">
    <source>
        <dbReference type="ARBA" id="ARBA00001974"/>
    </source>
</evidence>
<dbReference type="CDD" id="cd06183">
    <property type="entry name" value="cyt_b5_reduct_like"/>
    <property type="match status" value="1"/>
</dbReference>
<keyword evidence="3 6" id="KW-0285">Flavoprotein</keyword>
<evidence type="ECO:0000256" key="6">
    <source>
        <dbReference type="PIRSR" id="PIRSR601834-1"/>
    </source>
</evidence>
<comment type="similarity">
    <text evidence="2">Belongs to the flavoprotein pyridine nucleotide cytochrome reductase family.</text>
</comment>
<comment type="cofactor">
    <cofactor evidence="1 6">
        <name>FAD</name>
        <dbReference type="ChEBI" id="CHEBI:57692"/>
    </cofactor>
</comment>
<organism evidence="7 8">
    <name type="scientific">Multifurca ochricompacta</name>
    <dbReference type="NCBI Taxonomy" id="376703"/>
    <lineage>
        <taxon>Eukaryota</taxon>
        <taxon>Fungi</taxon>
        <taxon>Dikarya</taxon>
        <taxon>Basidiomycota</taxon>
        <taxon>Agaricomycotina</taxon>
        <taxon>Agaricomycetes</taxon>
        <taxon>Russulales</taxon>
        <taxon>Russulaceae</taxon>
        <taxon>Multifurca</taxon>
    </lineage>
</organism>
<evidence type="ECO:0008006" key="9">
    <source>
        <dbReference type="Google" id="ProtNLM"/>
    </source>
</evidence>
<protein>
    <recommendedName>
        <fullName evidence="9">FAD-binding FR-type domain-containing protein</fullName>
    </recommendedName>
</protein>